<gene>
    <name evidence="2" type="ORF">KP509_31G002500</name>
</gene>
<keyword evidence="1" id="KW-0812">Transmembrane</keyword>
<keyword evidence="3" id="KW-1185">Reference proteome</keyword>
<dbReference type="OrthoDB" id="410267at2759"/>
<keyword evidence="1" id="KW-0472">Membrane</keyword>
<dbReference type="Proteomes" id="UP000825935">
    <property type="component" value="Chromosome 31"/>
</dbReference>
<dbReference type="EMBL" id="CM035436">
    <property type="protein sequence ID" value="KAH7287908.1"/>
    <property type="molecule type" value="Genomic_DNA"/>
</dbReference>
<feature type="transmembrane region" description="Helical" evidence="1">
    <location>
        <begin position="6"/>
        <end position="29"/>
    </location>
</feature>
<reference evidence="2" key="1">
    <citation type="submission" date="2021-08" db="EMBL/GenBank/DDBJ databases">
        <title>WGS assembly of Ceratopteris richardii.</title>
        <authorList>
            <person name="Marchant D.B."/>
            <person name="Chen G."/>
            <person name="Jenkins J."/>
            <person name="Shu S."/>
            <person name="Leebens-Mack J."/>
            <person name="Grimwood J."/>
            <person name="Schmutz J."/>
            <person name="Soltis P."/>
            <person name="Soltis D."/>
            <person name="Chen Z.-H."/>
        </authorList>
    </citation>
    <scope>NUCLEOTIDE SEQUENCE</scope>
    <source>
        <strain evidence="2">Whitten #5841</strain>
        <tissue evidence="2">Leaf</tissue>
    </source>
</reference>
<comment type="caution">
    <text evidence="2">The sequence shown here is derived from an EMBL/GenBank/DDBJ whole genome shotgun (WGS) entry which is preliminary data.</text>
</comment>
<name>A0A8T2QWM1_CERRI</name>
<evidence type="ECO:0000256" key="1">
    <source>
        <dbReference type="SAM" id="Phobius"/>
    </source>
</evidence>
<proteinExistence type="predicted"/>
<protein>
    <submittedName>
        <fullName evidence="2">Uncharacterized protein</fullName>
    </submittedName>
</protein>
<organism evidence="2 3">
    <name type="scientific">Ceratopteris richardii</name>
    <name type="common">Triangle waterfern</name>
    <dbReference type="NCBI Taxonomy" id="49495"/>
    <lineage>
        <taxon>Eukaryota</taxon>
        <taxon>Viridiplantae</taxon>
        <taxon>Streptophyta</taxon>
        <taxon>Embryophyta</taxon>
        <taxon>Tracheophyta</taxon>
        <taxon>Polypodiopsida</taxon>
        <taxon>Polypodiidae</taxon>
        <taxon>Polypodiales</taxon>
        <taxon>Pteridineae</taxon>
        <taxon>Pteridaceae</taxon>
        <taxon>Parkerioideae</taxon>
        <taxon>Ceratopteris</taxon>
    </lineage>
</organism>
<evidence type="ECO:0000313" key="3">
    <source>
        <dbReference type="Proteomes" id="UP000825935"/>
    </source>
</evidence>
<keyword evidence="1" id="KW-1133">Transmembrane helix</keyword>
<dbReference type="AlphaFoldDB" id="A0A8T2QWM1"/>
<sequence>MGKDCFRISFLVMSTVSVVGSFISLILTLRTRKFYSQDIYSRFNTCSQAKEAECEGR</sequence>
<accession>A0A8T2QWM1</accession>
<evidence type="ECO:0000313" key="2">
    <source>
        <dbReference type="EMBL" id="KAH7287908.1"/>
    </source>
</evidence>